<accession>A0A6J7NNK3</accession>
<evidence type="ECO:0000256" key="1">
    <source>
        <dbReference type="ARBA" id="ARBA00005854"/>
    </source>
</evidence>
<reference evidence="6" key="1">
    <citation type="submission" date="2020-05" db="EMBL/GenBank/DDBJ databases">
        <authorList>
            <person name="Chiriac C."/>
            <person name="Salcher M."/>
            <person name="Ghai R."/>
            <person name="Kavagutti S V."/>
        </authorList>
    </citation>
    <scope>NUCLEOTIDE SEQUENCE</scope>
</reference>
<gene>
    <name evidence="6" type="ORF">UFOPK3897_01794</name>
</gene>
<dbReference type="AlphaFoldDB" id="A0A6J7NNK3"/>
<proteinExistence type="inferred from homology"/>
<name>A0A6J7NNK3_9ZZZZ</name>
<dbReference type="Pfam" id="PF02826">
    <property type="entry name" value="2-Hacid_dh_C"/>
    <property type="match status" value="1"/>
</dbReference>
<dbReference type="PANTHER" id="PTHR10996">
    <property type="entry name" value="2-HYDROXYACID DEHYDROGENASE-RELATED"/>
    <property type="match status" value="1"/>
</dbReference>
<evidence type="ECO:0000313" key="6">
    <source>
        <dbReference type="EMBL" id="CAB4992243.1"/>
    </source>
</evidence>
<sequence length="318" mass="33670">MARVLITRHLPAGGTDPLIEAGHEIIDRDDDAPFTPEQLKAAVSDVDAVVCLLTDKIDAEVIAAGAAPAGRLKVVANVAVGYDNVDLAAAQAAQVAVCNTPGVLDETTADIAFLLILAATRRASEAEIDLRAQRWPGWGINQYLGHDIHGATLGLVGYGRIAQAVARRAEGFSMTVRHHTRSNTNLDGWCADLDEMISECDVVSIHVPLTEQTRGLFDAKRIARMSRSAVLVNTSRGPVVDEDALVDALEAGEIFGAGLDVYADESAVNPRLFNAPHTVLLPHIGSASHTTRQQMARVACAGVVAVLAGEQPDNLVVD</sequence>
<evidence type="ECO:0000256" key="3">
    <source>
        <dbReference type="ARBA" id="ARBA00023027"/>
    </source>
</evidence>
<dbReference type="SUPFAM" id="SSF52283">
    <property type="entry name" value="Formate/glycerate dehydrogenase catalytic domain-like"/>
    <property type="match status" value="1"/>
</dbReference>
<dbReference type="GO" id="GO:0005829">
    <property type="term" value="C:cytosol"/>
    <property type="evidence" value="ECO:0007669"/>
    <property type="project" value="TreeGrafter"/>
</dbReference>
<dbReference type="GO" id="GO:0051287">
    <property type="term" value="F:NAD binding"/>
    <property type="evidence" value="ECO:0007669"/>
    <property type="project" value="InterPro"/>
</dbReference>
<dbReference type="InterPro" id="IPR050223">
    <property type="entry name" value="D-isomer_2-hydroxyacid_DH"/>
</dbReference>
<dbReference type="CDD" id="cd05301">
    <property type="entry name" value="GDH"/>
    <property type="match status" value="1"/>
</dbReference>
<dbReference type="GO" id="GO:0016618">
    <property type="term" value="F:hydroxypyruvate reductase [NAD(P)H] activity"/>
    <property type="evidence" value="ECO:0007669"/>
    <property type="project" value="TreeGrafter"/>
</dbReference>
<feature type="domain" description="D-isomer specific 2-hydroxyacid dehydrogenase catalytic" evidence="4">
    <location>
        <begin position="4"/>
        <end position="316"/>
    </location>
</feature>
<dbReference type="PROSITE" id="PS00670">
    <property type="entry name" value="D_2_HYDROXYACID_DH_2"/>
    <property type="match status" value="1"/>
</dbReference>
<evidence type="ECO:0000259" key="5">
    <source>
        <dbReference type="Pfam" id="PF02826"/>
    </source>
</evidence>
<dbReference type="Pfam" id="PF00389">
    <property type="entry name" value="2-Hacid_dh"/>
    <property type="match status" value="1"/>
</dbReference>
<dbReference type="InterPro" id="IPR036291">
    <property type="entry name" value="NAD(P)-bd_dom_sf"/>
</dbReference>
<dbReference type="InterPro" id="IPR029753">
    <property type="entry name" value="D-isomer_DH_CS"/>
</dbReference>
<dbReference type="FunFam" id="3.40.50.720:FF:000203">
    <property type="entry name" value="D-3-phosphoglycerate dehydrogenase (SerA)"/>
    <property type="match status" value="1"/>
</dbReference>
<evidence type="ECO:0000256" key="2">
    <source>
        <dbReference type="ARBA" id="ARBA00023002"/>
    </source>
</evidence>
<feature type="domain" description="D-isomer specific 2-hydroxyacid dehydrogenase NAD-binding" evidence="5">
    <location>
        <begin position="114"/>
        <end position="285"/>
    </location>
</feature>
<dbReference type="Gene3D" id="3.40.50.720">
    <property type="entry name" value="NAD(P)-binding Rossmann-like Domain"/>
    <property type="match status" value="2"/>
</dbReference>
<dbReference type="InterPro" id="IPR006139">
    <property type="entry name" value="D-isomer_2_OHA_DH_cat_dom"/>
</dbReference>
<protein>
    <submittedName>
        <fullName evidence="6">Unannotated protein</fullName>
    </submittedName>
</protein>
<keyword evidence="3" id="KW-0520">NAD</keyword>
<comment type="similarity">
    <text evidence="1">Belongs to the D-isomer specific 2-hydroxyacid dehydrogenase family.</text>
</comment>
<dbReference type="InterPro" id="IPR006140">
    <property type="entry name" value="D-isomer_DH_NAD-bd"/>
</dbReference>
<dbReference type="SUPFAM" id="SSF51735">
    <property type="entry name" value="NAD(P)-binding Rossmann-fold domains"/>
    <property type="match status" value="1"/>
</dbReference>
<keyword evidence="2" id="KW-0560">Oxidoreductase</keyword>
<evidence type="ECO:0000259" key="4">
    <source>
        <dbReference type="Pfam" id="PF00389"/>
    </source>
</evidence>
<organism evidence="6">
    <name type="scientific">freshwater metagenome</name>
    <dbReference type="NCBI Taxonomy" id="449393"/>
    <lineage>
        <taxon>unclassified sequences</taxon>
        <taxon>metagenomes</taxon>
        <taxon>ecological metagenomes</taxon>
    </lineage>
</organism>
<dbReference type="GO" id="GO:0030267">
    <property type="term" value="F:glyoxylate reductase (NADPH) activity"/>
    <property type="evidence" value="ECO:0007669"/>
    <property type="project" value="TreeGrafter"/>
</dbReference>
<dbReference type="PANTHER" id="PTHR10996:SF178">
    <property type="entry name" value="2-HYDROXYACID DEHYDROGENASE YGL185C-RELATED"/>
    <property type="match status" value="1"/>
</dbReference>
<dbReference type="EMBL" id="CAFBOF010000093">
    <property type="protein sequence ID" value="CAB4992243.1"/>
    <property type="molecule type" value="Genomic_DNA"/>
</dbReference>